<reference evidence="2 3" key="1">
    <citation type="submission" date="2019-10" db="EMBL/GenBank/DDBJ databases">
        <title>Draft Genome Sequence of Cytophagaceae sp. SJW1-29.</title>
        <authorList>
            <person name="Choi A."/>
        </authorList>
    </citation>
    <scope>NUCLEOTIDE SEQUENCE [LARGE SCALE GENOMIC DNA]</scope>
    <source>
        <strain evidence="2 3">SJW1-29</strain>
    </source>
</reference>
<dbReference type="Proteomes" id="UP000479293">
    <property type="component" value="Unassembled WGS sequence"/>
</dbReference>
<keyword evidence="3" id="KW-1185">Reference proteome</keyword>
<evidence type="ECO:0000313" key="3">
    <source>
        <dbReference type="Proteomes" id="UP000479293"/>
    </source>
</evidence>
<dbReference type="AlphaFoldDB" id="A0A7C9F8P7"/>
<dbReference type="EMBL" id="WHLY01000002">
    <property type="protein sequence ID" value="MPR36666.1"/>
    <property type="molecule type" value="Genomic_DNA"/>
</dbReference>
<evidence type="ECO:0000313" key="2">
    <source>
        <dbReference type="EMBL" id="MPR36666.1"/>
    </source>
</evidence>
<organism evidence="2 3">
    <name type="scientific">Salmonirosea aquatica</name>
    <dbReference type="NCBI Taxonomy" id="2654236"/>
    <lineage>
        <taxon>Bacteria</taxon>
        <taxon>Pseudomonadati</taxon>
        <taxon>Bacteroidota</taxon>
        <taxon>Cytophagia</taxon>
        <taxon>Cytophagales</taxon>
        <taxon>Spirosomataceae</taxon>
        <taxon>Salmonirosea</taxon>
    </lineage>
</organism>
<dbReference type="Gene3D" id="3.90.550.10">
    <property type="entry name" value="Spore Coat Polysaccharide Biosynthesis Protein SpsA, Chain A"/>
    <property type="match status" value="1"/>
</dbReference>
<dbReference type="Pfam" id="PF00535">
    <property type="entry name" value="Glycos_transf_2"/>
    <property type="match status" value="1"/>
</dbReference>
<dbReference type="PANTHER" id="PTHR48090">
    <property type="entry name" value="UNDECAPRENYL-PHOSPHATE 4-DEOXY-4-FORMAMIDO-L-ARABINOSE TRANSFERASE-RELATED"/>
    <property type="match status" value="1"/>
</dbReference>
<dbReference type="InterPro" id="IPR050256">
    <property type="entry name" value="Glycosyltransferase_2"/>
</dbReference>
<dbReference type="GO" id="GO:0016740">
    <property type="term" value="F:transferase activity"/>
    <property type="evidence" value="ECO:0007669"/>
    <property type="project" value="UniProtKB-KW"/>
</dbReference>
<accession>A0A7C9F8P7</accession>
<gene>
    <name evidence="2" type="ORF">GBK04_25820</name>
</gene>
<sequence>MTLVLSIVMPAYNEEDCIEKVVGNWTDFLKNKFPNEATTLIVINDGSKDRTGELLTAMATTNPRLTVINQPNGGHGNAVVNGYRKAVELQSDYVFQTDSDDQFVTEDFEKLWSKRRESRFILGYREIRHDASVRLFITKVLRGTISAVYGTYILDSNIPFRLIEGGFLKQLLNQLPNPEPFAPNIFLAVMAKKSGEKLYDIPITHKDRETGTVSIVKWNLWKVCIRSFRELLQFRIDLNDKVKALRSNT</sequence>
<dbReference type="CDD" id="cd04179">
    <property type="entry name" value="DPM_DPG-synthase_like"/>
    <property type="match status" value="1"/>
</dbReference>
<dbReference type="InterPro" id="IPR001173">
    <property type="entry name" value="Glyco_trans_2-like"/>
</dbReference>
<evidence type="ECO:0000259" key="1">
    <source>
        <dbReference type="Pfam" id="PF00535"/>
    </source>
</evidence>
<name>A0A7C9F8P7_9BACT</name>
<protein>
    <submittedName>
        <fullName evidence="2">Glycosyltransferase</fullName>
    </submittedName>
</protein>
<dbReference type="InterPro" id="IPR029044">
    <property type="entry name" value="Nucleotide-diphossugar_trans"/>
</dbReference>
<keyword evidence="2" id="KW-0808">Transferase</keyword>
<dbReference type="SUPFAM" id="SSF53448">
    <property type="entry name" value="Nucleotide-diphospho-sugar transferases"/>
    <property type="match status" value="1"/>
</dbReference>
<proteinExistence type="predicted"/>
<feature type="domain" description="Glycosyltransferase 2-like" evidence="1">
    <location>
        <begin position="6"/>
        <end position="117"/>
    </location>
</feature>
<dbReference type="RefSeq" id="WP_152764781.1">
    <property type="nucleotide sequence ID" value="NZ_WHLY01000002.1"/>
</dbReference>
<comment type="caution">
    <text evidence="2">The sequence shown here is derived from an EMBL/GenBank/DDBJ whole genome shotgun (WGS) entry which is preliminary data.</text>
</comment>